<evidence type="ECO:0000259" key="10">
    <source>
        <dbReference type="SMART" id="SM01005"/>
    </source>
</evidence>
<dbReference type="InterPro" id="IPR001608">
    <property type="entry name" value="Ala_racemase_N"/>
</dbReference>
<proteinExistence type="inferred from homology"/>
<dbReference type="CDD" id="cd00430">
    <property type="entry name" value="PLPDE_III_AR"/>
    <property type="match status" value="1"/>
</dbReference>
<evidence type="ECO:0000313" key="12">
    <source>
        <dbReference type="Proteomes" id="UP000597459"/>
    </source>
</evidence>
<dbReference type="Gene3D" id="3.20.20.10">
    <property type="entry name" value="Alanine racemase"/>
    <property type="match status" value="1"/>
</dbReference>
<dbReference type="EMBL" id="WOTH01000040">
    <property type="protein sequence ID" value="NHO54957.1"/>
    <property type="molecule type" value="Genomic_DNA"/>
</dbReference>
<dbReference type="RefSeq" id="WP_166317934.1">
    <property type="nucleotide sequence ID" value="NZ_WOTH01000040.1"/>
</dbReference>
<gene>
    <name evidence="11" type="primary">alr</name>
    <name evidence="11" type="ORF">GOB87_13550</name>
</gene>
<dbReference type="Gene3D" id="2.40.37.10">
    <property type="entry name" value="Lyase, Ornithine Decarboxylase, Chain A, domain 1"/>
    <property type="match status" value="1"/>
</dbReference>
<dbReference type="Pfam" id="PF00842">
    <property type="entry name" value="Ala_racemase_C"/>
    <property type="match status" value="1"/>
</dbReference>
<reference evidence="11" key="1">
    <citation type="submission" date="2019-11" db="EMBL/GenBank/DDBJ databases">
        <title>Description of new Acetobacter species.</title>
        <authorList>
            <person name="Cleenwerck I."/>
            <person name="Sombolestani A.S."/>
        </authorList>
    </citation>
    <scope>NUCLEOTIDE SEQUENCE</scope>
    <source>
        <strain evidence="11">LMG 1626</strain>
    </source>
</reference>
<evidence type="ECO:0000256" key="4">
    <source>
        <dbReference type="ARBA" id="ARBA00013089"/>
    </source>
</evidence>
<comment type="caution">
    <text evidence="11">The sequence shown here is derived from an EMBL/GenBank/DDBJ whole genome shotgun (WGS) entry which is preliminary data.</text>
</comment>
<dbReference type="HAMAP" id="MF_01201">
    <property type="entry name" value="Ala_racemase"/>
    <property type="match status" value="1"/>
</dbReference>
<dbReference type="GO" id="GO:0008784">
    <property type="term" value="F:alanine racemase activity"/>
    <property type="evidence" value="ECO:0007669"/>
    <property type="project" value="UniProtKB-UniRule"/>
</dbReference>
<comment type="function">
    <text evidence="7">Catalyzes the interconversion of L-alanine and D-alanine. May also act on other amino acids.</text>
</comment>
<dbReference type="PROSITE" id="PS00395">
    <property type="entry name" value="ALANINE_RACEMASE"/>
    <property type="match status" value="1"/>
</dbReference>
<protein>
    <recommendedName>
        <fullName evidence="4 7">Alanine racemase</fullName>
        <ecNumber evidence="4 7">5.1.1.1</ecNumber>
    </recommendedName>
</protein>
<evidence type="ECO:0000256" key="3">
    <source>
        <dbReference type="ARBA" id="ARBA00007880"/>
    </source>
</evidence>
<dbReference type="InterPro" id="IPR000821">
    <property type="entry name" value="Ala_racemase"/>
</dbReference>
<organism evidence="11 12">
    <name type="scientific">Acetobacter estunensis</name>
    <dbReference type="NCBI Taxonomy" id="104097"/>
    <lineage>
        <taxon>Bacteria</taxon>
        <taxon>Pseudomonadati</taxon>
        <taxon>Pseudomonadota</taxon>
        <taxon>Alphaproteobacteria</taxon>
        <taxon>Acetobacterales</taxon>
        <taxon>Acetobacteraceae</taxon>
        <taxon>Acetobacter</taxon>
    </lineage>
</organism>
<dbReference type="InterPro" id="IPR009006">
    <property type="entry name" value="Ala_racemase/Decarboxylase_C"/>
</dbReference>
<evidence type="ECO:0000256" key="5">
    <source>
        <dbReference type="ARBA" id="ARBA00022898"/>
    </source>
</evidence>
<name>A0A967B6V7_9PROT</name>
<comment type="pathway">
    <text evidence="7">Amino-acid biosynthesis; D-alanine biosynthesis; D-alanine from L-alanine: step 1/1.</text>
</comment>
<keyword evidence="12" id="KW-1185">Reference proteome</keyword>
<feature type="domain" description="Alanine racemase C-terminal" evidence="10">
    <location>
        <begin position="248"/>
        <end position="377"/>
    </location>
</feature>
<dbReference type="PANTHER" id="PTHR30511">
    <property type="entry name" value="ALANINE RACEMASE"/>
    <property type="match status" value="1"/>
</dbReference>
<feature type="modified residue" description="N6-(pyridoxal phosphate)lysine" evidence="7 8">
    <location>
        <position position="48"/>
    </location>
</feature>
<feature type="binding site" evidence="7 9">
    <location>
        <position position="320"/>
    </location>
    <ligand>
        <name>substrate</name>
    </ligand>
</feature>
<evidence type="ECO:0000256" key="8">
    <source>
        <dbReference type="PIRSR" id="PIRSR600821-50"/>
    </source>
</evidence>
<keyword evidence="5 7" id="KW-0663">Pyridoxal phosphate</keyword>
<dbReference type="EC" id="5.1.1.1" evidence="4 7"/>
<evidence type="ECO:0000256" key="9">
    <source>
        <dbReference type="PIRSR" id="PIRSR600821-52"/>
    </source>
</evidence>
<evidence type="ECO:0000313" key="11">
    <source>
        <dbReference type="EMBL" id="NHO54957.1"/>
    </source>
</evidence>
<dbReference type="SMART" id="SM01005">
    <property type="entry name" value="Ala_racemase_C"/>
    <property type="match status" value="1"/>
</dbReference>
<dbReference type="PRINTS" id="PR00992">
    <property type="entry name" value="ALARACEMASE"/>
</dbReference>
<dbReference type="Pfam" id="PF01168">
    <property type="entry name" value="Ala_racemase_N"/>
    <property type="match status" value="1"/>
</dbReference>
<accession>A0A967B6V7</accession>
<dbReference type="SUPFAM" id="SSF51419">
    <property type="entry name" value="PLP-binding barrel"/>
    <property type="match status" value="1"/>
</dbReference>
<comment type="similarity">
    <text evidence="3 7">Belongs to the alanine racemase family.</text>
</comment>
<dbReference type="NCBIfam" id="TIGR00492">
    <property type="entry name" value="alr"/>
    <property type="match status" value="1"/>
</dbReference>
<dbReference type="AlphaFoldDB" id="A0A967B6V7"/>
<evidence type="ECO:0000256" key="1">
    <source>
        <dbReference type="ARBA" id="ARBA00000316"/>
    </source>
</evidence>
<feature type="binding site" evidence="7 9">
    <location>
        <position position="147"/>
    </location>
    <ligand>
        <name>substrate</name>
    </ligand>
</feature>
<dbReference type="GO" id="GO:0030170">
    <property type="term" value="F:pyridoxal phosphate binding"/>
    <property type="evidence" value="ECO:0007669"/>
    <property type="project" value="UniProtKB-UniRule"/>
</dbReference>
<comment type="cofactor">
    <cofactor evidence="2 7 8">
        <name>pyridoxal 5'-phosphate</name>
        <dbReference type="ChEBI" id="CHEBI:597326"/>
    </cofactor>
</comment>
<dbReference type="GO" id="GO:0005829">
    <property type="term" value="C:cytosol"/>
    <property type="evidence" value="ECO:0007669"/>
    <property type="project" value="TreeGrafter"/>
</dbReference>
<dbReference type="InterPro" id="IPR020622">
    <property type="entry name" value="Ala_racemase_pyridoxalP-BS"/>
</dbReference>
<dbReference type="Proteomes" id="UP000597459">
    <property type="component" value="Unassembled WGS sequence"/>
</dbReference>
<evidence type="ECO:0000256" key="6">
    <source>
        <dbReference type="ARBA" id="ARBA00023235"/>
    </source>
</evidence>
<dbReference type="PANTHER" id="PTHR30511:SF0">
    <property type="entry name" value="ALANINE RACEMASE, CATABOLIC-RELATED"/>
    <property type="match status" value="1"/>
</dbReference>
<dbReference type="InterPro" id="IPR029066">
    <property type="entry name" value="PLP-binding_barrel"/>
</dbReference>
<keyword evidence="6 7" id="KW-0413">Isomerase</keyword>
<dbReference type="InterPro" id="IPR011079">
    <property type="entry name" value="Ala_racemase_C"/>
</dbReference>
<evidence type="ECO:0000256" key="7">
    <source>
        <dbReference type="HAMAP-Rule" id="MF_01201"/>
    </source>
</evidence>
<dbReference type="GO" id="GO:0030632">
    <property type="term" value="P:D-alanine biosynthetic process"/>
    <property type="evidence" value="ECO:0007669"/>
    <property type="project" value="UniProtKB-UniRule"/>
</dbReference>
<dbReference type="SUPFAM" id="SSF50621">
    <property type="entry name" value="Alanine racemase C-terminal domain-like"/>
    <property type="match status" value="1"/>
</dbReference>
<evidence type="ECO:0000256" key="2">
    <source>
        <dbReference type="ARBA" id="ARBA00001933"/>
    </source>
</evidence>
<sequence>MGVNAQAAGGILTIDLGAVAENYRTLAGMMAESATVEHPAPLCAAAVKADAYGLGVEHVGPVLEKAGCRHFFVAHLSEGVALRPYLSPEMNIFVLHGPPPGTAAEFLAHDLIPVLNSMEQVAQWQALARRQERTLPAVLQVDSGMARFGFTAQEVDRLARDATLLEGIRTVLVMSHLACADTPENPANRHQLETFRALAAKLPAAPRSLAASSGLFLGPDWRFDLGRPGAALYGVNPTPGGPNPMQDVIRLQANVIQTRDVPVGQAVGYGGMFVAKRPTRVALLGVGYGDGFLRSASGRGTAILPLRPEVKLPLIGRVSMDSLAVDVTDLGEMPLAAGEAFDLIGPHNPLEMAAEAAGTIGYELLVDLGGRYLREWR</sequence>
<feature type="active site" description="Proton acceptor; specific for L-alanine" evidence="7">
    <location>
        <position position="269"/>
    </location>
</feature>
<comment type="catalytic activity">
    <reaction evidence="1 7">
        <text>L-alanine = D-alanine</text>
        <dbReference type="Rhea" id="RHEA:20249"/>
        <dbReference type="ChEBI" id="CHEBI:57416"/>
        <dbReference type="ChEBI" id="CHEBI:57972"/>
        <dbReference type="EC" id="5.1.1.1"/>
    </reaction>
</comment>
<feature type="active site" description="Proton acceptor; specific for D-alanine" evidence="7">
    <location>
        <position position="48"/>
    </location>
</feature>